<dbReference type="EMBL" id="JAPUUL010000493">
    <property type="protein sequence ID" value="KAJ8130468.1"/>
    <property type="molecule type" value="Genomic_DNA"/>
</dbReference>
<reference evidence="1" key="1">
    <citation type="submission" date="2022-12" db="EMBL/GenBank/DDBJ databases">
        <title>Genome Sequence of Lasiodiplodia mahajangana.</title>
        <authorList>
            <person name="Buettner E."/>
        </authorList>
    </citation>
    <scope>NUCLEOTIDE SEQUENCE</scope>
    <source>
        <strain evidence="1">VT137</strain>
    </source>
</reference>
<gene>
    <name evidence="1" type="ORF">O1611_g3165</name>
</gene>
<evidence type="ECO:0000313" key="2">
    <source>
        <dbReference type="Proteomes" id="UP001153332"/>
    </source>
</evidence>
<dbReference type="Proteomes" id="UP001153332">
    <property type="component" value="Unassembled WGS sequence"/>
</dbReference>
<proteinExistence type="predicted"/>
<accession>A0ACC2JT70</accession>
<organism evidence="1 2">
    <name type="scientific">Lasiodiplodia mahajangana</name>
    <dbReference type="NCBI Taxonomy" id="1108764"/>
    <lineage>
        <taxon>Eukaryota</taxon>
        <taxon>Fungi</taxon>
        <taxon>Dikarya</taxon>
        <taxon>Ascomycota</taxon>
        <taxon>Pezizomycotina</taxon>
        <taxon>Dothideomycetes</taxon>
        <taxon>Dothideomycetes incertae sedis</taxon>
        <taxon>Botryosphaeriales</taxon>
        <taxon>Botryosphaeriaceae</taxon>
        <taxon>Lasiodiplodia</taxon>
    </lineage>
</organism>
<comment type="caution">
    <text evidence="1">The sequence shown here is derived from an EMBL/GenBank/DDBJ whole genome shotgun (WGS) entry which is preliminary data.</text>
</comment>
<keyword evidence="2" id="KW-1185">Reference proteome</keyword>
<sequence>MINRQSEMSPFTEDSVKEYWDDTVKQLDAHTETRTIKLSLRVFHKLGIHGQNYFKHGASLALNGPAEFYADGSDPDRVYLGIGDELIRQYHFTVAHSHGCSMPVMVPPPVPMTPRPQHITNFPLAQARLPMPYQGFNYQTPPQAPRYPMQSPGLMLMMSPTPGSLSAQKRNVNGQPIQNNLPPTPQSLGPVNNAQDDEDEEVNEENHVKRPPNAFMFFRQEQAPIVARENPGVHNGAISKLVSAKWRSLSRQQQQPWYDKQAEAAEEHKRLHPGWKFTPGQKKGKRPAKRARPNAQQPQQQFPQPHYPGLLWLPGQQQPSEQPQPLGQPAGLMAPRAFDAGSSQNWENDNVPKYNFSQAQEAAANHAGLGASGSADYNPIIQPELNYMEQDHYSYNPFPADLEMSVGDKMKGVEGQLQNINTTNNNNNAENSFLLDMNKQGLVPHQGVAAAEDGELSQEVLAELERSFLDLDSN</sequence>
<evidence type="ECO:0000313" key="1">
    <source>
        <dbReference type="EMBL" id="KAJ8130468.1"/>
    </source>
</evidence>
<name>A0ACC2JT70_9PEZI</name>
<protein>
    <submittedName>
        <fullName evidence="1">Uncharacterized protein</fullName>
    </submittedName>
</protein>